<protein>
    <submittedName>
        <fullName evidence="2">DUF4263 domain-containing protein</fullName>
    </submittedName>
</protein>
<sequence length="398" mass="44310">MEMTATPADRQSHCAVCNQLIEAPSQPHAKGSCNNCGRDFYRLAGPNGLEAKQGEQIVFPAGTLSLSLDPNEGNGRLLRPGFTWLIQHLVTESAPNKPTDVRSALEKYNSLASHILKASSMLSDFNLETEEGAEAAIERLGMQQHLVEWWAMAMGTFAALTEEHLNSGKTEEAVWAMSQTEVCRSVLFFMRSIEPLAWRGYNSAGLETLEKVLKIWQDERSNKSENFWQETLTDNSLVLSQVFHAPLVLSEGQAYIGGKRLDGTGGKEVDFLLTNAVLGTGVIIEIKTPASRLLGTRYREDVYGPSAELSGAIAQALRYRETLTRHYKDLRAEDPRWESVDPLCAVIAGDATKQLDSRAKRESFELYRRSLKNVEILTYDELFAKVEHLVSAMRLGRS</sequence>
<evidence type="ECO:0000313" key="2">
    <source>
        <dbReference type="EMBL" id="MBD3145321.1"/>
    </source>
</evidence>
<proteinExistence type="predicted"/>
<dbReference type="EMBL" id="JACXRZ010000013">
    <property type="protein sequence ID" value="MBD3145321.1"/>
    <property type="molecule type" value="Genomic_DNA"/>
</dbReference>
<organism evidence="2 3">
    <name type="scientific">Microbispora bryophytorum subsp. camponoti</name>
    <dbReference type="NCBI Taxonomy" id="1677852"/>
    <lineage>
        <taxon>Bacteria</taxon>
        <taxon>Bacillati</taxon>
        <taxon>Actinomycetota</taxon>
        <taxon>Actinomycetes</taxon>
        <taxon>Streptosporangiales</taxon>
        <taxon>Streptosporangiaceae</taxon>
        <taxon>Microbispora</taxon>
    </lineage>
</organism>
<dbReference type="RefSeq" id="WP_191052755.1">
    <property type="nucleotide sequence ID" value="NZ_JACXRZ010000013.1"/>
</dbReference>
<name>A0ABR8L997_9ACTN</name>
<comment type="caution">
    <text evidence="2">The sequence shown here is derived from an EMBL/GenBank/DDBJ whole genome shotgun (WGS) entry which is preliminary data.</text>
</comment>
<gene>
    <name evidence="2" type="ORF">IEQ31_19310</name>
</gene>
<keyword evidence="3" id="KW-1185">Reference proteome</keyword>
<reference evidence="2 3" key="1">
    <citation type="submission" date="2020-09" db="EMBL/GenBank/DDBJ databases">
        <title>Actinomycete isolated from the Camponotus japonicus Mayr.</title>
        <authorList>
            <person name="Gong X."/>
        </authorList>
    </citation>
    <scope>NUCLEOTIDE SEQUENCE [LARGE SCALE GENOMIC DNA]</scope>
    <source>
        <strain evidence="2 3">2C-HV3</strain>
    </source>
</reference>
<accession>A0ABR8L997</accession>
<evidence type="ECO:0000259" key="1">
    <source>
        <dbReference type="Pfam" id="PF14082"/>
    </source>
</evidence>
<dbReference type="InterPro" id="IPR025359">
    <property type="entry name" value="SduA_C"/>
</dbReference>
<dbReference type="Pfam" id="PF14082">
    <property type="entry name" value="SduA_C"/>
    <property type="match status" value="1"/>
</dbReference>
<evidence type="ECO:0000313" key="3">
    <source>
        <dbReference type="Proteomes" id="UP000653231"/>
    </source>
</evidence>
<feature type="domain" description="Shedu protein SduA C-terminal" evidence="1">
    <location>
        <begin position="223"/>
        <end position="382"/>
    </location>
</feature>
<dbReference type="Proteomes" id="UP000653231">
    <property type="component" value="Unassembled WGS sequence"/>
</dbReference>